<accession>A0A951QG00</accession>
<dbReference type="PANTHER" id="PTHR30250">
    <property type="entry name" value="PST FAMILY PREDICTED COLANIC ACID TRANSPORTER"/>
    <property type="match status" value="1"/>
</dbReference>
<dbReference type="PANTHER" id="PTHR30250:SF10">
    <property type="entry name" value="LIPOPOLYSACCHARIDE BIOSYNTHESIS PROTEIN WZXC"/>
    <property type="match status" value="1"/>
</dbReference>
<name>A0A951QG00_9CYAN</name>
<sequence length="223" mass="24235">MSIREQAIRGAFWSALQNWGSQAGSLIVFFLLARLLKPEMFGLVAMANIFLALLQIFLQQGFAQSLIQRKDLEAEHIDTAFWTSLAIGLSLFLMSCTGAYGVAAGFHQPLLIPILQALSLLFLITACGNVQQALLERALNFKATATRVLSGTIAGGAIGIAMALYGFGVWSLVAQQIAQELVGVVLLRVRLLLDRHTRIRQQVQRSQSFTQSSLSQGTVPSSS</sequence>
<evidence type="ECO:0000256" key="4">
    <source>
        <dbReference type="ARBA" id="ARBA00022692"/>
    </source>
</evidence>
<comment type="subcellular location">
    <subcellularLocation>
        <location evidence="1">Cell membrane</location>
        <topology evidence="1">Multi-pass membrane protein</topology>
    </subcellularLocation>
</comment>
<keyword evidence="3" id="KW-1003">Cell membrane</keyword>
<feature type="transmembrane region" description="Helical" evidence="7">
    <location>
        <begin position="79"/>
        <end position="103"/>
    </location>
</feature>
<comment type="caution">
    <text evidence="8">The sequence shown here is derived from an EMBL/GenBank/DDBJ whole genome shotgun (WGS) entry which is preliminary data.</text>
</comment>
<evidence type="ECO:0000313" key="9">
    <source>
        <dbReference type="Proteomes" id="UP000757435"/>
    </source>
</evidence>
<organism evidence="8 9">
    <name type="scientific">Drouetiella hepatica Uher 2000/2452</name>
    <dbReference type="NCBI Taxonomy" id="904376"/>
    <lineage>
        <taxon>Bacteria</taxon>
        <taxon>Bacillati</taxon>
        <taxon>Cyanobacteriota</taxon>
        <taxon>Cyanophyceae</taxon>
        <taxon>Oculatellales</taxon>
        <taxon>Oculatellaceae</taxon>
        <taxon>Drouetiella</taxon>
    </lineage>
</organism>
<protein>
    <submittedName>
        <fullName evidence="8">Oligosaccharide flippase family protein</fullName>
    </submittedName>
</protein>
<dbReference type="InterPro" id="IPR050833">
    <property type="entry name" value="Poly_Biosynth_Transport"/>
</dbReference>
<evidence type="ECO:0000256" key="5">
    <source>
        <dbReference type="ARBA" id="ARBA00022989"/>
    </source>
</evidence>
<dbReference type="EMBL" id="JAHHHD010000031">
    <property type="protein sequence ID" value="MBW4661156.1"/>
    <property type="molecule type" value="Genomic_DNA"/>
</dbReference>
<dbReference type="Pfam" id="PF13440">
    <property type="entry name" value="Polysacc_synt_3"/>
    <property type="match status" value="1"/>
</dbReference>
<dbReference type="GO" id="GO:0005886">
    <property type="term" value="C:plasma membrane"/>
    <property type="evidence" value="ECO:0007669"/>
    <property type="project" value="UniProtKB-SubCell"/>
</dbReference>
<evidence type="ECO:0000256" key="7">
    <source>
        <dbReference type="SAM" id="Phobius"/>
    </source>
</evidence>
<feature type="transmembrane region" description="Helical" evidence="7">
    <location>
        <begin position="40"/>
        <end position="58"/>
    </location>
</feature>
<dbReference type="AlphaFoldDB" id="A0A951QG00"/>
<evidence type="ECO:0000256" key="6">
    <source>
        <dbReference type="ARBA" id="ARBA00023136"/>
    </source>
</evidence>
<feature type="transmembrane region" description="Helical" evidence="7">
    <location>
        <begin position="109"/>
        <end position="127"/>
    </location>
</feature>
<evidence type="ECO:0000256" key="2">
    <source>
        <dbReference type="ARBA" id="ARBA00007430"/>
    </source>
</evidence>
<keyword evidence="6 7" id="KW-0472">Membrane</keyword>
<reference evidence="8" key="2">
    <citation type="journal article" date="2022" name="Microbiol. Resour. Announc.">
        <title>Metagenome Sequencing to Explore Phylogenomics of Terrestrial Cyanobacteria.</title>
        <authorList>
            <person name="Ward R.D."/>
            <person name="Stajich J.E."/>
            <person name="Johansen J.R."/>
            <person name="Huntemann M."/>
            <person name="Clum A."/>
            <person name="Foster B."/>
            <person name="Foster B."/>
            <person name="Roux S."/>
            <person name="Palaniappan K."/>
            <person name="Varghese N."/>
            <person name="Mukherjee S."/>
            <person name="Reddy T.B.K."/>
            <person name="Daum C."/>
            <person name="Copeland A."/>
            <person name="Chen I.A."/>
            <person name="Ivanova N.N."/>
            <person name="Kyrpides N.C."/>
            <person name="Shapiro N."/>
            <person name="Eloe-Fadrosh E.A."/>
            <person name="Pietrasiak N."/>
        </authorList>
    </citation>
    <scope>NUCLEOTIDE SEQUENCE</scope>
    <source>
        <strain evidence="8">UHER 2000/2452</strain>
    </source>
</reference>
<evidence type="ECO:0000256" key="3">
    <source>
        <dbReference type="ARBA" id="ARBA00022475"/>
    </source>
</evidence>
<proteinExistence type="inferred from homology"/>
<feature type="transmembrane region" description="Helical" evidence="7">
    <location>
        <begin position="12"/>
        <end position="34"/>
    </location>
</feature>
<reference evidence="8" key="1">
    <citation type="submission" date="2021-05" db="EMBL/GenBank/DDBJ databases">
        <authorList>
            <person name="Pietrasiak N."/>
            <person name="Ward R."/>
            <person name="Stajich J.E."/>
            <person name="Kurbessoian T."/>
        </authorList>
    </citation>
    <scope>NUCLEOTIDE SEQUENCE</scope>
    <source>
        <strain evidence="8">UHER 2000/2452</strain>
    </source>
</reference>
<keyword evidence="5 7" id="KW-1133">Transmembrane helix</keyword>
<evidence type="ECO:0000313" key="8">
    <source>
        <dbReference type="EMBL" id="MBW4661156.1"/>
    </source>
</evidence>
<keyword evidence="4 7" id="KW-0812">Transmembrane</keyword>
<comment type="similarity">
    <text evidence="2">Belongs to the polysaccharide synthase family.</text>
</comment>
<gene>
    <name evidence="8" type="ORF">KME15_20970</name>
</gene>
<feature type="transmembrane region" description="Helical" evidence="7">
    <location>
        <begin position="148"/>
        <end position="167"/>
    </location>
</feature>
<dbReference type="Proteomes" id="UP000757435">
    <property type="component" value="Unassembled WGS sequence"/>
</dbReference>
<evidence type="ECO:0000256" key="1">
    <source>
        <dbReference type="ARBA" id="ARBA00004651"/>
    </source>
</evidence>